<dbReference type="KEGG" id="hai:109395285"/>
<proteinExistence type="predicted"/>
<protein>
    <submittedName>
        <fullName evidence="2">BH3-like motif-containing cell death inducer</fullName>
    </submittedName>
</protein>
<dbReference type="RefSeq" id="XP_019521712.1">
    <property type="nucleotide sequence ID" value="XM_019666167.1"/>
</dbReference>
<dbReference type="CTD" id="414899"/>
<dbReference type="GeneID" id="109395285"/>
<dbReference type="Proteomes" id="UP000694851">
    <property type="component" value="Unplaced"/>
</dbReference>
<evidence type="ECO:0000313" key="1">
    <source>
        <dbReference type="Proteomes" id="UP000694851"/>
    </source>
</evidence>
<dbReference type="AlphaFoldDB" id="A0A8B7T7N8"/>
<name>A0A8B7T7N8_HIPAR</name>
<gene>
    <name evidence="2" type="primary">BLID</name>
</gene>
<keyword evidence="1" id="KW-1185">Reference proteome</keyword>
<evidence type="ECO:0000313" key="2">
    <source>
        <dbReference type="RefSeq" id="XP_019521712.1"/>
    </source>
</evidence>
<dbReference type="OrthoDB" id="9537731at2759"/>
<organism evidence="1 2">
    <name type="scientific">Hipposideros armiger</name>
    <name type="common">Great Himalayan leaf-nosed bat</name>
    <dbReference type="NCBI Taxonomy" id="186990"/>
    <lineage>
        <taxon>Eukaryota</taxon>
        <taxon>Metazoa</taxon>
        <taxon>Chordata</taxon>
        <taxon>Craniata</taxon>
        <taxon>Vertebrata</taxon>
        <taxon>Euteleostomi</taxon>
        <taxon>Mammalia</taxon>
        <taxon>Eutheria</taxon>
        <taxon>Laurasiatheria</taxon>
        <taxon>Chiroptera</taxon>
        <taxon>Yinpterochiroptera</taxon>
        <taxon>Rhinolophoidea</taxon>
        <taxon>Hipposideridae</taxon>
        <taxon>Hipposideros</taxon>
    </lineage>
</organism>
<sequence length="109" mass="12091">MFHLGVVGGQERPFYLILEAESVLCTAWIRPASGSSVYSEWTYLPATGALLPVSAKNLHCPKKTLFPITRYNLGSFAMRKTVLGNVLQRLSYLTRVPIALLHNFPAEAL</sequence>
<accession>A0A8B7T7N8</accession>
<reference evidence="2" key="1">
    <citation type="submission" date="2025-08" db="UniProtKB">
        <authorList>
            <consortium name="RefSeq"/>
        </authorList>
    </citation>
    <scope>IDENTIFICATION</scope>
    <source>
        <tissue evidence="2">Muscle</tissue>
    </source>
</reference>